<dbReference type="EMBL" id="CP136890">
    <property type="protein sequence ID" value="WOK93698.1"/>
    <property type="molecule type" value="Genomic_DNA"/>
</dbReference>
<dbReference type="Proteomes" id="UP001327560">
    <property type="component" value="Chromosome 1"/>
</dbReference>
<keyword evidence="1 2" id="KW-0175">Coiled coil</keyword>
<evidence type="ECO:0000256" key="2">
    <source>
        <dbReference type="SAM" id="Coils"/>
    </source>
</evidence>
<proteinExistence type="predicted"/>
<name>A0AAQ3Q044_9LILI</name>
<evidence type="ECO:0000313" key="4">
    <source>
        <dbReference type="Proteomes" id="UP001327560"/>
    </source>
</evidence>
<protein>
    <submittedName>
        <fullName evidence="3">Uncharacterized protein</fullName>
    </submittedName>
</protein>
<feature type="coiled-coil region" evidence="2">
    <location>
        <begin position="25"/>
        <end position="87"/>
    </location>
</feature>
<dbReference type="PANTHER" id="PTHR23160:SF20">
    <property type="entry name" value="OS02G0439200 PROTEIN"/>
    <property type="match status" value="1"/>
</dbReference>
<dbReference type="GO" id="GO:0007131">
    <property type="term" value="P:reciprocal meiotic recombination"/>
    <property type="evidence" value="ECO:0007669"/>
    <property type="project" value="TreeGrafter"/>
</dbReference>
<sequence length="88" mass="10269">MSQLKKLEEEKLQALNKVKFVASYIDELSEEKNKLIDELKTSKDELQKVKETMEVLASALNEMSTESRENQERLLEKQAEIEDARLQI</sequence>
<dbReference type="PANTHER" id="PTHR23160">
    <property type="entry name" value="SYNAPTONEMAL COMPLEX PROTEIN-RELATED"/>
    <property type="match status" value="1"/>
</dbReference>
<reference evidence="3 4" key="1">
    <citation type="submission" date="2023-10" db="EMBL/GenBank/DDBJ databases">
        <title>Chromosome-scale genome assembly provides insights into flower coloration mechanisms of Canna indica.</title>
        <authorList>
            <person name="Li C."/>
        </authorList>
    </citation>
    <scope>NUCLEOTIDE SEQUENCE [LARGE SCALE GENOMIC DNA]</scope>
    <source>
        <tissue evidence="3">Flower</tissue>
    </source>
</reference>
<accession>A0AAQ3Q044</accession>
<keyword evidence="4" id="KW-1185">Reference proteome</keyword>
<evidence type="ECO:0000256" key="1">
    <source>
        <dbReference type="ARBA" id="ARBA00023054"/>
    </source>
</evidence>
<dbReference type="AlphaFoldDB" id="A0AAQ3Q044"/>
<gene>
    <name evidence="3" type="ORF">Cni_G02398</name>
</gene>
<evidence type="ECO:0000313" key="3">
    <source>
        <dbReference type="EMBL" id="WOK93698.1"/>
    </source>
</evidence>
<organism evidence="3 4">
    <name type="scientific">Canna indica</name>
    <name type="common">Indian-shot</name>
    <dbReference type="NCBI Taxonomy" id="4628"/>
    <lineage>
        <taxon>Eukaryota</taxon>
        <taxon>Viridiplantae</taxon>
        <taxon>Streptophyta</taxon>
        <taxon>Embryophyta</taxon>
        <taxon>Tracheophyta</taxon>
        <taxon>Spermatophyta</taxon>
        <taxon>Magnoliopsida</taxon>
        <taxon>Liliopsida</taxon>
        <taxon>Zingiberales</taxon>
        <taxon>Cannaceae</taxon>
        <taxon>Canna</taxon>
    </lineage>
</organism>